<evidence type="ECO:0000256" key="1">
    <source>
        <dbReference type="SAM" id="MobiDB-lite"/>
    </source>
</evidence>
<dbReference type="AlphaFoldDB" id="A0AAV7IBF9"/>
<keyword evidence="3" id="KW-1185">Reference proteome</keyword>
<evidence type="ECO:0000313" key="2">
    <source>
        <dbReference type="EMBL" id="KAH0550115.1"/>
    </source>
</evidence>
<organism evidence="2 3">
    <name type="scientific">Cotesia glomerata</name>
    <name type="common">Lepidopteran parasitic wasp</name>
    <name type="synonym">Apanteles glomeratus</name>
    <dbReference type="NCBI Taxonomy" id="32391"/>
    <lineage>
        <taxon>Eukaryota</taxon>
        <taxon>Metazoa</taxon>
        <taxon>Ecdysozoa</taxon>
        <taxon>Arthropoda</taxon>
        <taxon>Hexapoda</taxon>
        <taxon>Insecta</taxon>
        <taxon>Pterygota</taxon>
        <taxon>Neoptera</taxon>
        <taxon>Endopterygota</taxon>
        <taxon>Hymenoptera</taxon>
        <taxon>Apocrita</taxon>
        <taxon>Ichneumonoidea</taxon>
        <taxon>Braconidae</taxon>
        <taxon>Microgastrinae</taxon>
        <taxon>Cotesia</taxon>
    </lineage>
</organism>
<dbReference type="Proteomes" id="UP000826195">
    <property type="component" value="Unassembled WGS sequence"/>
</dbReference>
<gene>
    <name evidence="2" type="ORF">KQX54_017481</name>
</gene>
<dbReference type="EMBL" id="JAHXZJ010001864">
    <property type="protein sequence ID" value="KAH0550115.1"/>
    <property type="molecule type" value="Genomic_DNA"/>
</dbReference>
<evidence type="ECO:0000313" key="3">
    <source>
        <dbReference type="Proteomes" id="UP000826195"/>
    </source>
</evidence>
<comment type="caution">
    <text evidence="2">The sequence shown here is derived from an EMBL/GenBank/DDBJ whole genome shotgun (WGS) entry which is preliminary data.</text>
</comment>
<feature type="region of interest" description="Disordered" evidence="1">
    <location>
        <begin position="1"/>
        <end position="21"/>
    </location>
</feature>
<proteinExistence type="predicted"/>
<reference evidence="2 3" key="1">
    <citation type="journal article" date="2021" name="J. Hered.">
        <title>A chromosome-level genome assembly of the parasitoid wasp, Cotesia glomerata (Hymenoptera: Braconidae).</title>
        <authorList>
            <person name="Pinto B.J."/>
            <person name="Weis J.J."/>
            <person name="Gamble T."/>
            <person name="Ode P.J."/>
            <person name="Paul R."/>
            <person name="Zaspel J.M."/>
        </authorList>
    </citation>
    <scope>NUCLEOTIDE SEQUENCE [LARGE SCALE GENOMIC DNA]</scope>
    <source>
        <strain evidence="2">CgM1</strain>
    </source>
</reference>
<sequence length="133" mass="15262">MDNTADQDNNSVQKSLQIEKTKNKVANKNQIRILKAVKSTSMTKNNSKTRVIKPKSKYPLRLAQKKVSKVSANKKAIQELPIYIPRKIFRIVSLLRNERFYKLVAKFFKPSAKIPAWKFSKQSNKKSVTGKPS</sequence>
<protein>
    <submittedName>
        <fullName evidence="2">Uncharacterized protein</fullName>
    </submittedName>
</protein>
<feature type="compositionally biased region" description="Polar residues" evidence="1">
    <location>
        <begin position="1"/>
        <end position="16"/>
    </location>
</feature>
<name>A0AAV7IBF9_COTGL</name>
<accession>A0AAV7IBF9</accession>